<feature type="chain" id="PRO_5043634981" evidence="1">
    <location>
        <begin position="19"/>
        <end position="166"/>
    </location>
</feature>
<keyword evidence="3" id="KW-1185">Reference proteome</keyword>
<protein>
    <submittedName>
        <fullName evidence="2">Uncharacterized protein</fullName>
    </submittedName>
</protein>
<dbReference type="RefSeq" id="WP_321392827.1">
    <property type="nucleotide sequence ID" value="NZ_CP139487.1"/>
</dbReference>
<organism evidence="2 3">
    <name type="scientific">Peredibacter starrii</name>
    <dbReference type="NCBI Taxonomy" id="28202"/>
    <lineage>
        <taxon>Bacteria</taxon>
        <taxon>Pseudomonadati</taxon>
        <taxon>Bdellovibrionota</taxon>
        <taxon>Bacteriovoracia</taxon>
        <taxon>Bacteriovoracales</taxon>
        <taxon>Bacteriovoracaceae</taxon>
        <taxon>Peredibacter</taxon>
    </lineage>
</organism>
<dbReference type="KEGG" id="psti:SOO65_16480"/>
<name>A0AAX4HMA9_9BACT</name>
<gene>
    <name evidence="2" type="ORF">SOO65_16480</name>
</gene>
<dbReference type="EMBL" id="CP139487">
    <property type="protein sequence ID" value="WPU64292.1"/>
    <property type="molecule type" value="Genomic_DNA"/>
</dbReference>
<dbReference type="Proteomes" id="UP001324634">
    <property type="component" value="Chromosome"/>
</dbReference>
<evidence type="ECO:0000256" key="1">
    <source>
        <dbReference type="SAM" id="SignalP"/>
    </source>
</evidence>
<reference evidence="2 3" key="1">
    <citation type="submission" date="2023-11" db="EMBL/GenBank/DDBJ databases">
        <title>Peredibacter starrii A3.12.</title>
        <authorList>
            <person name="Mitchell R.J."/>
        </authorList>
    </citation>
    <scope>NUCLEOTIDE SEQUENCE [LARGE SCALE GENOMIC DNA]</scope>
    <source>
        <strain evidence="2 3">A3.12</strain>
    </source>
</reference>
<sequence length="166" mass="18564">MKTLILILIMTMSSLAHSAQYTLREGKLHKGGVASVEVLPHSGLFIVKMDYEVYKRAWVPAPPEALKGDTVLELPTQFKDERGYLELETLGSMSIPDAELKFIRRTNLGKYHDAYEALVLPKNGKTRIEVIYHPDVPGAGWAQVRITFISNVPLLNGYQAIADLKN</sequence>
<proteinExistence type="predicted"/>
<keyword evidence="1" id="KW-0732">Signal</keyword>
<accession>A0AAX4HMA9</accession>
<evidence type="ECO:0000313" key="2">
    <source>
        <dbReference type="EMBL" id="WPU64292.1"/>
    </source>
</evidence>
<feature type="signal peptide" evidence="1">
    <location>
        <begin position="1"/>
        <end position="18"/>
    </location>
</feature>
<dbReference type="AlphaFoldDB" id="A0AAX4HMA9"/>
<evidence type="ECO:0000313" key="3">
    <source>
        <dbReference type="Proteomes" id="UP001324634"/>
    </source>
</evidence>